<dbReference type="AlphaFoldDB" id="A0AAN8JK73"/>
<dbReference type="Pfam" id="PF20231">
    <property type="entry name" value="DUF6589"/>
    <property type="match status" value="1"/>
</dbReference>
<evidence type="ECO:0000313" key="3">
    <source>
        <dbReference type="Proteomes" id="UP001347796"/>
    </source>
</evidence>
<evidence type="ECO:0000259" key="1">
    <source>
        <dbReference type="Pfam" id="PF20231"/>
    </source>
</evidence>
<dbReference type="EMBL" id="JAZGQO010000010">
    <property type="protein sequence ID" value="KAK6175433.1"/>
    <property type="molecule type" value="Genomic_DNA"/>
</dbReference>
<proteinExistence type="predicted"/>
<gene>
    <name evidence="2" type="ORF">SNE40_013898</name>
</gene>
<dbReference type="Proteomes" id="UP001347796">
    <property type="component" value="Unassembled WGS sequence"/>
</dbReference>
<protein>
    <recommendedName>
        <fullName evidence="1">DUF6589 domain-containing protein</fullName>
    </recommendedName>
</protein>
<dbReference type="InterPro" id="IPR046496">
    <property type="entry name" value="DUF6589"/>
</dbReference>
<accession>A0AAN8JK73</accession>
<feature type="domain" description="DUF6589" evidence="1">
    <location>
        <begin position="1"/>
        <end position="119"/>
    </location>
</feature>
<sequence length="120" mass="13682">MKCVLLLRDTNDAYRQGDGYRIERNSKFEMLLADVGHHYKYKLWLFRFNAYMSALLTEREAEEYKWNCTTNTAGGIGKNIPNDNLVELTVQAVKKKVQSQGANATFDSARKASLGIKTLN</sequence>
<evidence type="ECO:0000313" key="2">
    <source>
        <dbReference type="EMBL" id="KAK6175433.1"/>
    </source>
</evidence>
<organism evidence="2 3">
    <name type="scientific">Patella caerulea</name>
    <name type="common">Rayed Mediterranean limpet</name>
    <dbReference type="NCBI Taxonomy" id="87958"/>
    <lineage>
        <taxon>Eukaryota</taxon>
        <taxon>Metazoa</taxon>
        <taxon>Spiralia</taxon>
        <taxon>Lophotrochozoa</taxon>
        <taxon>Mollusca</taxon>
        <taxon>Gastropoda</taxon>
        <taxon>Patellogastropoda</taxon>
        <taxon>Patelloidea</taxon>
        <taxon>Patellidae</taxon>
        <taxon>Patella</taxon>
    </lineage>
</organism>
<comment type="caution">
    <text evidence="2">The sequence shown here is derived from an EMBL/GenBank/DDBJ whole genome shotgun (WGS) entry which is preliminary data.</text>
</comment>
<keyword evidence="3" id="KW-1185">Reference proteome</keyword>
<name>A0AAN8JK73_PATCE</name>
<reference evidence="2 3" key="1">
    <citation type="submission" date="2024-01" db="EMBL/GenBank/DDBJ databases">
        <title>The genome of the rayed Mediterranean limpet Patella caerulea (Linnaeus, 1758).</title>
        <authorList>
            <person name="Anh-Thu Weber A."/>
            <person name="Halstead-Nussloch G."/>
        </authorList>
    </citation>
    <scope>NUCLEOTIDE SEQUENCE [LARGE SCALE GENOMIC DNA]</scope>
    <source>
        <strain evidence="2">AATW-2023a</strain>
        <tissue evidence="2">Whole specimen</tissue>
    </source>
</reference>